<name>A0A1C7M0B7_GRIFR</name>
<feature type="transmembrane region" description="Helical" evidence="2">
    <location>
        <begin position="73"/>
        <end position="95"/>
    </location>
</feature>
<evidence type="ECO:0000313" key="4">
    <source>
        <dbReference type="Proteomes" id="UP000092993"/>
    </source>
</evidence>
<keyword evidence="4" id="KW-1185">Reference proteome</keyword>
<dbReference type="AlphaFoldDB" id="A0A1C7M0B7"/>
<dbReference type="STRING" id="5627.A0A1C7M0B7"/>
<accession>A0A1C7M0B7</accession>
<keyword evidence="2" id="KW-0472">Membrane</keyword>
<dbReference type="EMBL" id="LUGG01000015">
    <property type="protein sequence ID" value="OBZ69749.1"/>
    <property type="molecule type" value="Genomic_DNA"/>
</dbReference>
<dbReference type="OMA" id="NMPLFAH"/>
<keyword evidence="2" id="KW-1133">Transmembrane helix</keyword>
<protein>
    <submittedName>
        <fullName evidence="3">Uncharacterized protein</fullName>
    </submittedName>
</protein>
<feature type="region of interest" description="Disordered" evidence="1">
    <location>
        <begin position="1"/>
        <end position="35"/>
    </location>
</feature>
<comment type="caution">
    <text evidence="3">The sequence shown here is derived from an EMBL/GenBank/DDBJ whole genome shotgun (WGS) entry which is preliminary data.</text>
</comment>
<feature type="compositionally biased region" description="Basic and acidic residues" evidence="1">
    <location>
        <begin position="15"/>
        <end position="24"/>
    </location>
</feature>
<evidence type="ECO:0000256" key="2">
    <source>
        <dbReference type="SAM" id="Phobius"/>
    </source>
</evidence>
<dbReference type="OrthoDB" id="5570013at2759"/>
<keyword evidence="2" id="KW-0812">Transmembrane</keyword>
<evidence type="ECO:0000256" key="1">
    <source>
        <dbReference type="SAM" id="MobiDB-lite"/>
    </source>
</evidence>
<dbReference type="Proteomes" id="UP000092993">
    <property type="component" value="Unassembled WGS sequence"/>
</dbReference>
<organism evidence="3 4">
    <name type="scientific">Grifola frondosa</name>
    <name type="common">Maitake</name>
    <name type="synonym">Polyporus frondosus</name>
    <dbReference type="NCBI Taxonomy" id="5627"/>
    <lineage>
        <taxon>Eukaryota</taxon>
        <taxon>Fungi</taxon>
        <taxon>Dikarya</taxon>
        <taxon>Basidiomycota</taxon>
        <taxon>Agaricomycotina</taxon>
        <taxon>Agaricomycetes</taxon>
        <taxon>Polyporales</taxon>
        <taxon>Grifolaceae</taxon>
        <taxon>Grifola</taxon>
    </lineage>
</organism>
<evidence type="ECO:0000313" key="3">
    <source>
        <dbReference type="EMBL" id="OBZ69749.1"/>
    </source>
</evidence>
<reference evidence="3 4" key="1">
    <citation type="submission" date="2016-03" db="EMBL/GenBank/DDBJ databases">
        <title>Whole genome sequencing of Grifola frondosa 9006-11.</title>
        <authorList>
            <person name="Min B."/>
            <person name="Park H."/>
            <person name="Kim J.-G."/>
            <person name="Cho H."/>
            <person name="Oh Y.-L."/>
            <person name="Kong W.-S."/>
            <person name="Choi I.-G."/>
        </authorList>
    </citation>
    <scope>NUCLEOTIDE SEQUENCE [LARGE SCALE GENOMIC DNA]</scope>
    <source>
        <strain evidence="3 4">9006-11</strain>
    </source>
</reference>
<proteinExistence type="predicted"/>
<sequence>MILPDDAPSSPAKLQAERTLRQEADDAIAPPPAYPGCQSYQRGSPTVYMEPSGSLLSPAPAALGRAEPAWRRFLKASGVAFLIWFIFVLFIRSILEWTRWDRHGDRWFLIDPVHQDVNDLFGWPRKDDGRIERCVKAINMWDHPSISLNLPLSADVLYLFSRGALSQGEVIILQGPPNANPNMIKVEVNVEYATIEAMQSATVCVLERSPGEKGIGLLTPAHWLPHNELKFLVTVEIPPSRDGSPLRIPAFETNLPSFAHIISDLKDKVVFDSLSLSSSDKPIVSERVDVHRANIKTSNNPIVGTFRASRSLSLITSNAQISANVSLYSDNDENNNNSSQLIMKTSNGPITSSINLISTTMDESGGDFEVTAQTHNSYLTIDFPKTPLNSFLKLDAETSNSPATVHLNPAYEGGFKLETSNTAPTVHRDVKIADPSGRDRSRVFAMSQVKRVVKGEVTWSNGEDRDGKKMGEHPTVLIISICVPWISRSPTA</sequence>
<gene>
    <name evidence="3" type="ORF">A0H81_10118</name>
</gene>